<dbReference type="PANTHER" id="PTHR47706:SF9">
    <property type="entry name" value="NMRA-LIKE DOMAIN-CONTAINING PROTEIN-RELATED"/>
    <property type="match status" value="1"/>
</dbReference>
<dbReference type="InterPro" id="IPR036291">
    <property type="entry name" value="NAD(P)-bd_dom_sf"/>
</dbReference>
<dbReference type="OrthoDB" id="9984533at2759"/>
<dbReference type="GO" id="GO:0016491">
    <property type="term" value="F:oxidoreductase activity"/>
    <property type="evidence" value="ECO:0007669"/>
    <property type="project" value="UniProtKB-KW"/>
</dbReference>
<keyword evidence="2" id="KW-0560">Oxidoreductase</keyword>
<organism evidence="3 4">
    <name type="scientific">Lachnellula subtilissima</name>
    <dbReference type="NCBI Taxonomy" id="602034"/>
    <lineage>
        <taxon>Eukaryota</taxon>
        <taxon>Fungi</taxon>
        <taxon>Dikarya</taxon>
        <taxon>Ascomycota</taxon>
        <taxon>Pezizomycotina</taxon>
        <taxon>Leotiomycetes</taxon>
        <taxon>Helotiales</taxon>
        <taxon>Lachnaceae</taxon>
        <taxon>Lachnellula</taxon>
    </lineage>
</organism>
<proteinExistence type="predicted"/>
<protein>
    <recommendedName>
        <fullName evidence="5">NmrA-like domain-containing protein</fullName>
    </recommendedName>
</protein>
<dbReference type="InterPro" id="IPR051609">
    <property type="entry name" value="NmrA/Isoflavone_reductase-like"/>
</dbReference>
<sequence>MSSIENFAVVGASGTVGIPITTALLSAGFHVTAITSSTSTSTSTFPPSVTIARVNYHTALVARFMPSEFGIDLAGCCDTQIGALLGQKREIIEYLGKLAGKYDWFTWTALSTGSFIDWLQYFVSHFTAYIHIVLKPTDMFEMHFENKMARIYDSGNKLYYPSTLSFVGKSVAAVLKKPAETANKYLTVASFTTSQREVLKIVEEMGERFQFIPGETSNLEIIGDEKMARGDGDAFVEYLIRHVFGDGAGGAIEDNAAGLLGLEEEDLRTVVKRVLSEL</sequence>
<reference evidence="3 4" key="1">
    <citation type="submission" date="2018-05" db="EMBL/GenBank/DDBJ databases">
        <title>Genome sequencing and assembly of the regulated plant pathogen Lachnellula willkommii and related sister species for the development of diagnostic species identification markers.</title>
        <authorList>
            <person name="Giroux E."/>
            <person name="Bilodeau G."/>
        </authorList>
    </citation>
    <scope>NUCLEOTIDE SEQUENCE [LARGE SCALE GENOMIC DNA]</scope>
    <source>
        <strain evidence="3 4">CBS 197.66</strain>
    </source>
</reference>
<dbReference type="Gene3D" id="3.40.50.720">
    <property type="entry name" value="NAD(P)-binding Rossmann-like Domain"/>
    <property type="match status" value="1"/>
</dbReference>
<comment type="caution">
    <text evidence="3">The sequence shown here is derived from an EMBL/GenBank/DDBJ whole genome shotgun (WGS) entry which is preliminary data.</text>
</comment>
<evidence type="ECO:0000313" key="3">
    <source>
        <dbReference type="EMBL" id="TVY36192.1"/>
    </source>
</evidence>
<keyword evidence="4" id="KW-1185">Reference proteome</keyword>
<keyword evidence="1" id="KW-0521">NADP</keyword>
<dbReference type="EMBL" id="QGMJ01000450">
    <property type="protein sequence ID" value="TVY36192.1"/>
    <property type="molecule type" value="Genomic_DNA"/>
</dbReference>
<dbReference type="AlphaFoldDB" id="A0A8H8RL11"/>
<name>A0A8H8RL11_9HELO</name>
<dbReference type="Gene3D" id="3.90.25.10">
    <property type="entry name" value="UDP-galactose 4-epimerase, domain 1"/>
    <property type="match status" value="1"/>
</dbReference>
<evidence type="ECO:0000256" key="1">
    <source>
        <dbReference type="ARBA" id="ARBA00022857"/>
    </source>
</evidence>
<evidence type="ECO:0000313" key="4">
    <source>
        <dbReference type="Proteomes" id="UP000462212"/>
    </source>
</evidence>
<dbReference type="SUPFAM" id="SSF51735">
    <property type="entry name" value="NAD(P)-binding Rossmann-fold domains"/>
    <property type="match status" value="1"/>
</dbReference>
<dbReference type="Proteomes" id="UP000462212">
    <property type="component" value="Unassembled WGS sequence"/>
</dbReference>
<evidence type="ECO:0000256" key="2">
    <source>
        <dbReference type="ARBA" id="ARBA00023002"/>
    </source>
</evidence>
<gene>
    <name evidence="3" type="ORF">LSUB1_G006640</name>
</gene>
<evidence type="ECO:0008006" key="5">
    <source>
        <dbReference type="Google" id="ProtNLM"/>
    </source>
</evidence>
<dbReference type="PANTHER" id="PTHR47706">
    <property type="entry name" value="NMRA-LIKE FAMILY PROTEIN"/>
    <property type="match status" value="1"/>
</dbReference>
<accession>A0A8H8RL11</accession>